<reference evidence="1" key="2">
    <citation type="journal article" date="2015" name="Fish Shellfish Immunol.">
        <title>Early steps in the European eel (Anguilla anguilla)-Vibrio vulnificus interaction in the gills: Role of the RtxA13 toxin.</title>
        <authorList>
            <person name="Callol A."/>
            <person name="Pajuelo D."/>
            <person name="Ebbesson L."/>
            <person name="Teles M."/>
            <person name="MacKenzie S."/>
            <person name="Amaro C."/>
        </authorList>
    </citation>
    <scope>NUCLEOTIDE SEQUENCE</scope>
</reference>
<accession>A0A0E9S056</accession>
<organism evidence="1">
    <name type="scientific">Anguilla anguilla</name>
    <name type="common">European freshwater eel</name>
    <name type="synonym">Muraena anguilla</name>
    <dbReference type="NCBI Taxonomy" id="7936"/>
    <lineage>
        <taxon>Eukaryota</taxon>
        <taxon>Metazoa</taxon>
        <taxon>Chordata</taxon>
        <taxon>Craniata</taxon>
        <taxon>Vertebrata</taxon>
        <taxon>Euteleostomi</taxon>
        <taxon>Actinopterygii</taxon>
        <taxon>Neopterygii</taxon>
        <taxon>Teleostei</taxon>
        <taxon>Anguilliformes</taxon>
        <taxon>Anguillidae</taxon>
        <taxon>Anguilla</taxon>
    </lineage>
</organism>
<proteinExistence type="predicted"/>
<reference evidence="1" key="1">
    <citation type="submission" date="2014-11" db="EMBL/GenBank/DDBJ databases">
        <authorList>
            <person name="Amaro Gonzalez C."/>
        </authorList>
    </citation>
    <scope>NUCLEOTIDE SEQUENCE</scope>
</reference>
<sequence>MWGGREAGSLRVCSS</sequence>
<dbReference type="EMBL" id="GBXM01074684">
    <property type="protein sequence ID" value="JAH33893.1"/>
    <property type="molecule type" value="Transcribed_RNA"/>
</dbReference>
<evidence type="ECO:0000313" key="1">
    <source>
        <dbReference type="EMBL" id="JAH33893.1"/>
    </source>
</evidence>
<name>A0A0E9S056_ANGAN</name>
<protein>
    <submittedName>
        <fullName evidence="1">Uncharacterized protein</fullName>
    </submittedName>
</protein>